<dbReference type="AlphaFoldDB" id="A0A1M7UED3"/>
<dbReference type="STRING" id="1121395.SAMN02745215_03566"/>
<dbReference type="SUPFAM" id="SSF143100">
    <property type="entry name" value="TTHA1013/TTHA0281-like"/>
    <property type="match status" value="1"/>
</dbReference>
<dbReference type="EMBL" id="FRDN01000011">
    <property type="protein sequence ID" value="SHN81230.1"/>
    <property type="molecule type" value="Genomic_DNA"/>
</dbReference>
<sequence length="132" mass="14920">MAKYLFPAIFTPETNGIYSTNFPDVEGCYTQGDDLQDAYDMAEDVLCLRLYELEESNEPIPTPSNPADIPFTHGSFIALIGVDTLEYRKFYDNKAVKKTLTIPQWLNSMAEREGINFSQVLQNALKDQLGVQ</sequence>
<reference evidence="3" key="1">
    <citation type="submission" date="2016-12" db="EMBL/GenBank/DDBJ databases">
        <authorList>
            <person name="Varghese N."/>
            <person name="Submissions S."/>
        </authorList>
    </citation>
    <scope>NUCLEOTIDE SEQUENCE [LARGE SCALE GENOMIC DNA]</scope>
    <source>
        <strain evidence="3">DSM 11544</strain>
    </source>
</reference>
<dbReference type="Gene3D" id="3.30.160.250">
    <property type="match status" value="1"/>
</dbReference>
<dbReference type="Proteomes" id="UP000184010">
    <property type="component" value="Unassembled WGS sequence"/>
</dbReference>
<dbReference type="InterPro" id="IPR035069">
    <property type="entry name" value="TTHA1013/TTHA0281-like"/>
</dbReference>
<proteinExistence type="predicted"/>
<evidence type="ECO:0000259" key="1">
    <source>
        <dbReference type="Pfam" id="PF15919"/>
    </source>
</evidence>
<name>A0A1M7UED3_9FIRM</name>
<dbReference type="RefSeq" id="WP_072773829.1">
    <property type="nucleotide sequence ID" value="NZ_FRDN01000011.1"/>
</dbReference>
<evidence type="ECO:0000313" key="2">
    <source>
        <dbReference type="EMBL" id="SHN81230.1"/>
    </source>
</evidence>
<feature type="domain" description="HicB-like antitoxin of toxin-antitoxin system" evidence="1">
    <location>
        <begin position="6"/>
        <end position="106"/>
    </location>
</feature>
<protein>
    <submittedName>
        <fullName evidence="2">Predicted nuclease of the RNAse H fold, HicB family</fullName>
    </submittedName>
</protein>
<dbReference type="Pfam" id="PF15919">
    <property type="entry name" value="HicB_lk_antitox"/>
    <property type="match status" value="1"/>
</dbReference>
<accession>A0A1M7UED3</accession>
<gene>
    <name evidence="2" type="ORF">SAMN02745215_03566</name>
</gene>
<keyword evidence="3" id="KW-1185">Reference proteome</keyword>
<organism evidence="2 3">
    <name type="scientific">Desulfitobacterium chlororespirans DSM 11544</name>
    <dbReference type="NCBI Taxonomy" id="1121395"/>
    <lineage>
        <taxon>Bacteria</taxon>
        <taxon>Bacillati</taxon>
        <taxon>Bacillota</taxon>
        <taxon>Clostridia</taxon>
        <taxon>Eubacteriales</taxon>
        <taxon>Desulfitobacteriaceae</taxon>
        <taxon>Desulfitobacterium</taxon>
    </lineage>
</organism>
<evidence type="ECO:0000313" key="3">
    <source>
        <dbReference type="Proteomes" id="UP000184010"/>
    </source>
</evidence>
<dbReference type="InterPro" id="IPR031807">
    <property type="entry name" value="HicB-like"/>
</dbReference>